<gene>
    <name evidence="1" type="ORF">E6C60_3107</name>
</gene>
<protein>
    <submittedName>
        <fullName evidence="1">Uncharacterized protein</fullName>
    </submittedName>
</protein>
<name>A0A4P8XMN4_9BACL</name>
<dbReference type="RefSeq" id="WP_138226635.1">
    <property type="nucleotide sequence ID" value="NZ_CP040396.1"/>
</dbReference>
<evidence type="ECO:0000313" key="2">
    <source>
        <dbReference type="Proteomes" id="UP000300879"/>
    </source>
</evidence>
<dbReference type="EMBL" id="CP040396">
    <property type="protein sequence ID" value="QCT03818.1"/>
    <property type="molecule type" value="Genomic_DNA"/>
</dbReference>
<dbReference type="AlphaFoldDB" id="A0A4P8XMN4"/>
<accession>A0A4P8XMN4</accession>
<proteinExistence type="predicted"/>
<dbReference type="Proteomes" id="UP000300879">
    <property type="component" value="Chromosome"/>
</dbReference>
<evidence type="ECO:0000313" key="1">
    <source>
        <dbReference type="EMBL" id="QCT03818.1"/>
    </source>
</evidence>
<sequence length="171" mass="20005">MTPSLLMKHLQRYLQEITKDMFLGPLRLPLNIYLVDLPARATPEYEENDYGTDIQPAETTLPEERDERWPYISVVFLGPAEDNDEGYRTLNMDFIFGCEGLGPDGYMDVLHLMEFVRASFLRETYEGWPARLSLPLSMGFHEEQADPYWTGYMTTTWEMPSIEQEVWKNGY</sequence>
<reference evidence="1 2" key="1">
    <citation type="submission" date="2019-05" db="EMBL/GenBank/DDBJ databases">
        <authorList>
            <person name="Chen C."/>
        </authorList>
    </citation>
    <scope>NUCLEOTIDE SEQUENCE [LARGE SCALE GENOMIC DNA]</scope>
    <source>
        <strain evidence="1 2">HB172198</strain>
    </source>
</reference>
<dbReference type="OrthoDB" id="9802878at2"/>
<keyword evidence="2" id="KW-1185">Reference proteome</keyword>
<dbReference type="KEGG" id="palo:E6C60_3107"/>
<organism evidence="1 2">
    <name type="scientific">Paenibacillus algicola</name>
    <dbReference type="NCBI Taxonomy" id="2565926"/>
    <lineage>
        <taxon>Bacteria</taxon>
        <taxon>Bacillati</taxon>
        <taxon>Bacillota</taxon>
        <taxon>Bacilli</taxon>
        <taxon>Bacillales</taxon>
        <taxon>Paenibacillaceae</taxon>
        <taxon>Paenibacillus</taxon>
    </lineage>
</organism>